<name>A0A9X6SUC6_BACCE</name>
<accession>A0A9X6SUC6</accession>
<organism evidence="1 2">
    <name type="scientific">Bacillus cereus</name>
    <dbReference type="NCBI Taxonomy" id="1396"/>
    <lineage>
        <taxon>Bacteria</taxon>
        <taxon>Bacillati</taxon>
        <taxon>Bacillota</taxon>
        <taxon>Bacilli</taxon>
        <taxon>Bacillales</taxon>
        <taxon>Bacillaceae</taxon>
        <taxon>Bacillus</taxon>
        <taxon>Bacillus cereus group</taxon>
    </lineage>
</organism>
<protein>
    <submittedName>
        <fullName evidence="1">Uncharacterized protein</fullName>
    </submittedName>
</protein>
<evidence type="ECO:0000313" key="1">
    <source>
        <dbReference type="EMBL" id="PDZ95459.1"/>
    </source>
</evidence>
<dbReference type="AlphaFoldDB" id="A0A9X6SUC6"/>
<reference evidence="1 2" key="1">
    <citation type="submission" date="2017-09" db="EMBL/GenBank/DDBJ databases">
        <title>Large-scale bioinformatics analysis of Bacillus genomes uncovers conserved roles of natural products in bacterial physiology.</title>
        <authorList>
            <consortium name="Agbiome Team Llc"/>
            <person name="Bleich R.M."/>
            <person name="Grubbs K.J."/>
            <person name="Santa Maria K.C."/>
            <person name="Allen S.E."/>
            <person name="Farag S."/>
            <person name="Shank E.A."/>
            <person name="Bowers A."/>
        </authorList>
    </citation>
    <scope>NUCLEOTIDE SEQUENCE [LARGE SCALE GENOMIC DNA]</scope>
    <source>
        <strain evidence="1 2">AFS092789</strain>
    </source>
</reference>
<dbReference type="EMBL" id="NVMX01000056">
    <property type="protein sequence ID" value="PDZ95459.1"/>
    <property type="molecule type" value="Genomic_DNA"/>
</dbReference>
<evidence type="ECO:0000313" key="2">
    <source>
        <dbReference type="Proteomes" id="UP000219922"/>
    </source>
</evidence>
<dbReference type="Proteomes" id="UP000219922">
    <property type="component" value="Unassembled WGS sequence"/>
</dbReference>
<comment type="caution">
    <text evidence="1">The sequence shown here is derived from an EMBL/GenBank/DDBJ whole genome shotgun (WGS) entry which is preliminary data.</text>
</comment>
<sequence>MIERVLPNQDLYVENIKGWSKETGIRVIKEISEKLFILKCGGFQLRTELMNQTNKTLNAIQVMVILYSPQNKEITEEIKERFDKLLLILMDYWHEYATLNHYENVLLVDYFNDCELEPVFQLDSDGEEPREDVIRFLFSYPMFQKGRLMGARISENIECEIQKFLMTKPFLEQALSTNPLIHIIPKPNADNIDSLIRKNASILFEYEDTKLFLTLTDDYQTVMIYTLNTNKEQEVLLTSPVNNSKNAVEEVIEQIKEENKLKHLIKPPMKHFKNFFSTHENQLSSYKHYEHEFDSLISIMGSWEQVESEFIFLNKRNKLDCTVDSYDSIRKSRIRVHECKSKLYRYFFIAYKIETYEGEKYESSIIVSKDLQGSSEELQNKLQQLFIKGL</sequence>
<proteinExistence type="predicted"/>
<gene>
    <name evidence="1" type="ORF">CON36_28320</name>
</gene>
<dbReference type="RefSeq" id="WP_098006134.1">
    <property type="nucleotide sequence ID" value="NZ_NVMX01000056.1"/>
</dbReference>